<evidence type="ECO:0000313" key="3">
    <source>
        <dbReference type="Proteomes" id="UP000693892"/>
    </source>
</evidence>
<organism evidence="2 3">
    <name type="scientific">Leucobacter soli</name>
    <dbReference type="NCBI Taxonomy" id="2812850"/>
    <lineage>
        <taxon>Bacteria</taxon>
        <taxon>Bacillati</taxon>
        <taxon>Actinomycetota</taxon>
        <taxon>Actinomycetes</taxon>
        <taxon>Micrococcales</taxon>
        <taxon>Microbacteriaceae</taxon>
        <taxon>Leucobacter</taxon>
    </lineage>
</organism>
<keyword evidence="2" id="KW-0449">Lipoprotein</keyword>
<dbReference type="EMBL" id="CAJVAP010000041">
    <property type="protein sequence ID" value="CAG7621732.1"/>
    <property type="molecule type" value="Genomic_DNA"/>
</dbReference>
<dbReference type="InterPro" id="IPR019606">
    <property type="entry name" value="GerMN"/>
</dbReference>
<dbReference type="Pfam" id="PF10647">
    <property type="entry name" value="Gmad1"/>
    <property type="match status" value="1"/>
</dbReference>
<dbReference type="InterPro" id="IPR059026">
    <property type="entry name" value="LpqB_N"/>
</dbReference>
<dbReference type="RefSeq" id="WP_218116369.1">
    <property type="nucleotide sequence ID" value="NZ_CAJVAP010000041.1"/>
</dbReference>
<evidence type="ECO:0000259" key="1">
    <source>
        <dbReference type="SMART" id="SM00909"/>
    </source>
</evidence>
<feature type="domain" description="GerMN" evidence="1">
    <location>
        <begin position="223"/>
        <end position="313"/>
    </location>
</feature>
<accession>A0A916K3X4</accession>
<dbReference type="SMART" id="SM00909">
    <property type="entry name" value="Germane"/>
    <property type="match status" value="1"/>
</dbReference>
<dbReference type="Proteomes" id="UP000693892">
    <property type="component" value="Unassembled WGS sequence"/>
</dbReference>
<reference evidence="2" key="1">
    <citation type="submission" date="2021-06" db="EMBL/GenBank/DDBJ databases">
        <authorList>
            <person name="Criscuolo A."/>
        </authorList>
    </citation>
    <scope>NUCLEOTIDE SEQUENCE</scope>
    <source>
        <strain evidence="2">CIP111803</strain>
    </source>
</reference>
<dbReference type="Pfam" id="PF10646">
    <property type="entry name" value="Germane"/>
    <property type="match status" value="1"/>
</dbReference>
<dbReference type="Pfam" id="PF25976">
    <property type="entry name" value="LpqB_N"/>
    <property type="match status" value="1"/>
</dbReference>
<proteinExistence type="predicted"/>
<sequence>MRARRGIGIDALAAVLAAVGGVRGRGRRGVGALLALALAAGLAACQAVPSEGPVHEGLASLNQGEQPVQFNPEGPAAGADQEDIVRGFIRAATSSVDDYAIAREFLAPAYAAQWQPEDGVFIDEGIQPYASPSENVGELSLSGLATVDSAGTLSPLPTGPETVMRFEFTQVGGEWRISSAPNGVILDRISFSAVWTNRQLYFLTPDNRLVAETRWFLNRATLSTQIISGLLDGPNEADAQALRTGFPSGTTLASDSVPVNGGIARIEFSPELLTSEPANMEQVKQQIAASLQSVPGVTGFEISVNGAIVDSASVTVPDNQTRNVENLVTTVIRGDGIGTLSGGEIVPLPRIGDRIAELNPDAVTLSADRSSAAVRHRGESGSAVTWVSQNDTVTIDLRRGLFEPALDRFGYVWSYAESDPDRILVQLPGSSPELLRLPGLEDREPLAVRVSPGGNRLAVLVEGNDGMTAVFVIAIVRDADQRPVGLGEIARRELVTSGSPVDLDWVDETRIVTLSRAGAGVKVTLAPLGQLPSDIGTVADAAAVSGGGSRSLIRVLDGDGRLFGPQGSGWQLQSEDVRLIVRSG</sequence>
<name>A0A916K3X4_9MICO</name>
<dbReference type="InterPro" id="IPR018910">
    <property type="entry name" value="LpqB_C"/>
</dbReference>
<protein>
    <submittedName>
        <fullName evidence="2">Lipoprotein LpqB</fullName>
    </submittedName>
</protein>
<keyword evidence="3" id="KW-1185">Reference proteome</keyword>
<comment type="caution">
    <text evidence="2">The sequence shown here is derived from an EMBL/GenBank/DDBJ whole genome shotgun (WGS) entry which is preliminary data.</text>
</comment>
<gene>
    <name evidence="2" type="primary">lpqB</name>
    <name evidence="2" type="ORF">LEUCIP111803_02449</name>
</gene>
<dbReference type="AlphaFoldDB" id="A0A916K3X4"/>
<evidence type="ECO:0000313" key="2">
    <source>
        <dbReference type="EMBL" id="CAG7621732.1"/>
    </source>
</evidence>